<feature type="transmembrane region" description="Helical" evidence="2">
    <location>
        <begin position="63"/>
        <end position="88"/>
    </location>
</feature>
<feature type="region of interest" description="Disordered" evidence="1">
    <location>
        <begin position="157"/>
        <end position="195"/>
    </location>
</feature>
<dbReference type="Proteomes" id="UP001152320">
    <property type="component" value="Chromosome 19"/>
</dbReference>
<feature type="transmembrane region" description="Helical" evidence="2">
    <location>
        <begin position="108"/>
        <end position="137"/>
    </location>
</feature>
<dbReference type="OrthoDB" id="5970442at2759"/>
<gene>
    <name evidence="3" type="ORF">HOLleu_36892</name>
</gene>
<evidence type="ECO:0000256" key="1">
    <source>
        <dbReference type="SAM" id="MobiDB-lite"/>
    </source>
</evidence>
<protein>
    <submittedName>
        <fullName evidence="3">Uncharacterized protein</fullName>
    </submittedName>
</protein>
<evidence type="ECO:0000256" key="2">
    <source>
        <dbReference type="SAM" id="Phobius"/>
    </source>
</evidence>
<reference evidence="3" key="1">
    <citation type="submission" date="2021-10" db="EMBL/GenBank/DDBJ databases">
        <title>Tropical sea cucumber genome reveals ecological adaptation and Cuvierian tubules defense mechanism.</title>
        <authorList>
            <person name="Chen T."/>
        </authorList>
    </citation>
    <scope>NUCLEOTIDE SEQUENCE</scope>
    <source>
        <strain evidence="3">Nanhai2018</strain>
        <tissue evidence="3">Muscle</tissue>
    </source>
</reference>
<keyword evidence="4" id="KW-1185">Reference proteome</keyword>
<accession>A0A9Q0YPA6</accession>
<evidence type="ECO:0000313" key="3">
    <source>
        <dbReference type="EMBL" id="KAJ8024224.1"/>
    </source>
</evidence>
<sequence length="195" mass="21372">MDRTHHQNQTYNVQLPSLPENTRRPNNPGGDLWGATTRSLVSFVLIIAGGFGRCSRQDGCKVIAYLVLNASSAICGAFCLVFGGFTLVDIIQSAEDEEWPNVRRVTGIAMSSALLVTFLLHMVISIVGASFTCGAVCDCNTQNSSRRRYRDYNNQYRPIQGQDSLDNPNPITPLLQQPNAPPVNEVLQPPSYGTL</sequence>
<keyword evidence="2" id="KW-1133">Transmembrane helix</keyword>
<comment type="caution">
    <text evidence="3">The sequence shown here is derived from an EMBL/GenBank/DDBJ whole genome shotgun (WGS) entry which is preliminary data.</text>
</comment>
<name>A0A9Q0YPA6_HOLLE</name>
<feature type="region of interest" description="Disordered" evidence="1">
    <location>
        <begin position="1"/>
        <end position="29"/>
    </location>
</feature>
<feature type="compositionally biased region" description="Polar residues" evidence="1">
    <location>
        <begin position="161"/>
        <end position="178"/>
    </location>
</feature>
<evidence type="ECO:0000313" key="4">
    <source>
        <dbReference type="Proteomes" id="UP001152320"/>
    </source>
</evidence>
<keyword evidence="2" id="KW-0812">Transmembrane</keyword>
<proteinExistence type="predicted"/>
<dbReference type="EMBL" id="JAIZAY010000019">
    <property type="protein sequence ID" value="KAJ8024224.1"/>
    <property type="molecule type" value="Genomic_DNA"/>
</dbReference>
<organism evidence="3 4">
    <name type="scientific">Holothuria leucospilota</name>
    <name type="common">Black long sea cucumber</name>
    <name type="synonym">Mertensiothuria leucospilota</name>
    <dbReference type="NCBI Taxonomy" id="206669"/>
    <lineage>
        <taxon>Eukaryota</taxon>
        <taxon>Metazoa</taxon>
        <taxon>Echinodermata</taxon>
        <taxon>Eleutherozoa</taxon>
        <taxon>Echinozoa</taxon>
        <taxon>Holothuroidea</taxon>
        <taxon>Aspidochirotacea</taxon>
        <taxon>Aspidochirotida</taxon>
        <taxon>Holothuriidae</taxon>
        <taxon>Holothuria</taxon>
    </lineage>
</organism>
<dbReference type="AlphaFoldDB" id="A0A9Q0YPA6"/>
<keyword evidence="2" id="KW-0472">Membrane</keyword>